<reference evidence="2" key="1">
    <citation type="journal article" date="2020" name="Stud. Mycol.">
        <title>101 Dothideomycetes genomes: a test case for predicting lifestyles and emergence of pathogens.</title>
        <authorList>
            <person name="Haridas S."/>
            <person name="Albert R."/>
            <person name="Binder M."/>
            <person name="Bloem J."/>
            <person name="Labutti K."/>
            <person name="Salamov A."/>
            <person name="Andreopoulos B."/>
            <person name="Baker S."/>
            <person name="Barry K."/>
            <person name="Bills G."/>
            <person name="Bluhm B."/>
            <person name="Cannon C."/>
            <person name="Castanera R."/>
            <person name="Culley D."/>
            <person name="Daum C."/>
            <person name="Ezra D."/>
            <person name="Gonzalez J."/>
            <person name="Henrissat B."/>
            <person name="Kuo A."/>
            <person name="Liang C."/>
            <person name="Lipzen A."/>
            <person name="Lutzoni F."/>
            <person name="Magnuson J."/>
            <person name="Mondo S."/>
            <person name="Nolan M."/>
            <person name="Ohm R."/>
            <person name="Pangilinan J."/>
            <person name="Park H.-J."/>
            <person name="Ramirez L."/>
            <person name="Alfaro M."/>
            <person name="Sun H."/>
            <person name="Tritt A."/>
            <person name="Yoshinaga Y."/>
            <person name="Zwiers L.-H."/>
            <person name="Turgeon B."/>
            <person name="Goodwin S."/>
            <person name="Spatafora J."/>
            <person name="Crous P."/>
            <person name="Grigoriev I."/>
        </authorList>
    </citation>
    <scope>NUCLEOTIDE SEQUENCE</scope>
    <source>
        <strain evidence="2">CBS 207.26</strain>
    </source>
</reference>
<dbReference type="Proteomes" id="UP000800200">
    <property type="component" value="Unassembled WGS sequence"/>
</dbReference>
<sequence length="77" mass="8630">MAQKDLADIQHEVEQRQKRQQGDRRVVQKGRTIYAKAARDAVTKRNQNAADKAAGKASQDSKKPTSQPKPPQINLVH</sequence>
<feature type="compositionally biased region" description="Basic and acidic residues" evidence="1">
    <location>
        <begin position="1"/>
        <end position="26"/>
    </location>
</feature>
<organism evidence="2 3">
    <name type="scientific">Zopfia rhizophila CBS 207.26</name>
    <dbReference type="NCBI Taxonomy" id="1314779"/>
    <lineage>
        <taxon>Eukaryota</taxon>
        <taxon>Fungi</taxon>
        <taxon>Dikarya</taxon>
        <taxon>Ascomycota</taxon>
        <taxon>Pezizomycotina</taxon>
        <taxon>Dothideomycetes</taxon>
        <taxon>Dothideomycetes incertae sedis</taxon>
        <taxon>Zopfiaceae</taxon>
        <taxon>Zopfia</taxon>
    </lineage>
</organism>
<evidence type="ECO:0000256" key="1">
    <source>
        <dbReference type="SAM" id="MobiDB-lite"/>
    </source>
</evidence>
<accession>A0A6A6DHK9</accession>
<gene>
    <name evidence="2" type="ORF">K469DRAFT_721028</name>
</gene>
<feature type="region of interest" description="Disordered" evidence="1">
    <location>
        <begin position="1"/>
        <end position="77"/>
    </location>
</feature>
<proteinExistence type="predicted"/>
<keyword evidence="3" id="KW-1185">Reference proteome</keyword>
<protein>
    <submittedName>
        <fullName evidence="2">Uncharacterized protein</fullName>
    </submittedName>
</protein>
<evidence type="ECO:0000313" key="3">
    <source>
        <dbReference type="Proteomes" id="UP000800200"/>
    </source>
</evidence>
<dbReference type="AlphaFoldDB" id="A0A6A6DHK9"/>
<evidence type="ECO:0000313" key="2">
    <source>
        <dbReference type="EMBL" id="KAF2177076.1"/>
    </source>
</evidence>
<name>A0A6A6DHK9_9PEZI</name>
<dbReference type="EMBL" id="ML994695">
    <property type="protein sequence ID" value="KAF2177076.1"/>
    <property type="molecule type" value="Genomic_DNA"/>
</dbReference>